<dbReference type="PATRIC" id="fig|1081904.3.peg.1977"/>
<dbReference type="AlphaFoldDB" id="U2KKS5"/>
<keyword evidence="1" id="KW-0175">Coiled coil</keyword>
<feature type="coiled-coil region" evidence="1">
    <location>
        <begin position="104"/>
        <end position="173"/>
    </location>
</feature>
<dbReference type="Proteomes" id="UP000016600">
    <property type="component" value="Unassembled WGS sequence"/>
</dbReference>
<evidence type="ECO:0000313" key="2">
    <source>
        <dbReference type="EMBL" id="ERJ99056.1"/>
    </source>
</evidence>
<proteinExistence type="predicted"/>
<reference evidence="2 3" key="1">
    <citation type="submission" date="2013-08" db="EMBL/GenBank/DDBJ databases">
        <authorList>
            <person name="Durkin A.S."/>
            <person name="Haft D.R."/>
            <person name="McCorrison J."/>
            <person name="Torralba M."/>
            <person name="Gillis M."/>
            <person name="Haft D.H."/>
            <person name="Methe B."/>
            <person name="Sutton G."/>
            <person name="Nelson K.E."/>
        </authorList>
    </citation>
    <scope>NUCLEOTIDE SEQUENCE [LARGE SCALE GENOMIC DNA]</scope>
    <source>
        <strain evidence="2 3">F0068</strain>
    </source>
</reference>
<dbReference type="EMBL" id="AWET01000044">
    <property type="protein sequence ID" value="ERJ99056.1"/>
    <property type="molecule type" value="Genomic_DNA"/>
</dbReference>
<dbReference type="PROSITE" id="PS51257">
    <property type="entry name" value="PROKAR_LIPOPROTEIN"/>
    <property type="match status" value="1"/>
</dbReference>
<evidence type="ECO:0000313" key="3">
    <source>
        <dbReference type="Proteomes" id="UP000016600"/>
    </source>
</evidence>
<comment type="caution">
    <text evidence="2">The sequence shown here is derived from an EMBL/GenBank/DDBJ whole genome shotgun (WGS) entry which is preliminary data.</text>
</comment>
<sequence length="283" mass="32511">MKKLLFFTCLALMALTGCNDKKNGSDLSNMALTDSLQRIIAQRDNEINDMMGTLNEIQEGFREINEAENRVDVVKDGEGTNKTKQIKENIRFISTTMKHNRELLAKLQQQLKASTIKGDQLKKTVENLMKQLDEKEQQLQQLRAELDAKDIHISELDETINNQNTNISNLKTESSQKTDVINSQDRQLNTAWFVFGTKKELKEQQILVNGKVLQSNFNKSYFTKIDIRQNKEIKLYSNSAKLLTMHPASSYTLAKDATKKYVLTITNPQIFWSTSKYLVILVR</sequence>
<keyword evidence="2" id="KW-0449">Lipoprotein</keyword>
<gene>
    <name evidence="2" type="ORF">HMPREF1218_1199</name>
</gene>
<protein>
    <submittedName>
        <fullName evidence="2">Putative lipoprotein</fullName>
    </submittedName>
</protein>
<dbReference type="RefSeq" id="WP_021584512.1">
    <property type="nucleotide sequence ID" value="NZ_AWET01000044.1"/>
</dbReference>
<keyword evidence="3" id="KW-1185">Reference proteome</keyword>
<organism evidence="2 3">
    <name type="scientific">Hoylesella pleuritidis F0068</name>
    <dbReference type="NCBI Taxonomy" id="1081904"/>
    <lineage>
        <taxon>Bacteria</taxon>
        <taxon>Pseudomonadati</taxon>
        <taxon>Bacteroidota</taxon>
        <taxon>Bacteroidia</taxon>
        <taxon>Bacteroidales</taxon>
        <taxon>Prevotellaceae</taxon>
        <taxon>Hoylesella</taxon>
    </lineage>
</organism>
<evidence type="ECO:0000256" key="1">
    <source>
        <dbReference type="SAM" id="Coils"/>
    </source>
</evidence>
<accession>U2KKS5</accession>
<name>U2KKS5_9BACT</name>